<evidence type="ECO:0000313" key="3">
    <source>
        <dbReference type="Proteomes" id="UP000005695"/>
    </source>
</evidence>
<reference evidence="2" key="1">
    <citation type="submission" date="2006-05" db="EMBL/GenBank/DDBJ databases">
        <title>Annotation of the draft genome assembly of Desulfuromonas acetoxidans DSM 684.</title>
        <authorList>
            <consortium name="US DOE Joint Genome Institute (JGI-ORNL)"/>
            <person name="Larimer F."/>
            <person name="Land M."/>
            <person name="Hauser L."/>
        </authorList>
    </citation>
    <scope>NUCLEOTIDE SEQUENCE [LARGE SCALE GENOMIC DNA]</scope>
    <source>
        <strain evidence="2">DSM 684</strain>
    </source>
</reference>
<dbReference type="EMBL" id="AAEW02000006">
    <property type="protein sequence ID" value="EAT16132.1"/>
    <property type="molecule type" value="Genomic_DNA"/>
</dbReference>
<protein>
    <submittedName>
        <fullName evidence="2">Uncharacterized protein</fullName>
    </submittedName>
</protein>
<feature type="transmembrane region" description="Helical" evidence="1">
    <location>
        <begin position="172"/>
        <end position="188"/>
    </location>
</feature>
<keyword evidence="1" id="KW-0472">Membrane</keyword>
<name>Q1K176_DESA6</name>
<keyword evidence="3" id="KW-1185">Reference proteome</keyword>
<reference evidence="2" key="2">
    <citation type="submission" date="2006-05" db="EMBL/GenBank/DDBJ databases">
        <title>Sequencing of the draft genome and assembly of Desulfuromonas acetoxidans DSM 684.</title>
        <authorList>
            <consortium name="US DOE Joint Genome Institute (JGI-PGF)"/>
            <person name="Copeland A."/>
            <person name="Lucas S."/>
            <person name="Lapidus A."/>
            <person name="Barry K."/>
            <person name="Detter J.C."/>
            <person name="Glavina del Rio T."/>
            <person name="Hammon N."/>
            <person name="Israni S."/>
            <person name="Dalin E."/>
            <person name="Tice H."/>
            <person name="Bruce D."/>
            <person name="Pitluck S."/>
            <person name="Richardson P."/>
        </authorList>
    </citation>
    <scope>NUCLEOTIDE SEQUENCE [LARGE SCALE GENOMIC DNA]</scope>
    <source>
        <strain evidence="2">DSM 684</strain>
    </source>
</reference>
<feature type="transmembrane region" description="Helical" evidence="1">
    <location>
        <begin position="45"/>
        <end position="67"/>
    </location>
</feature>
<keyword evidence="1" id="KW-0812">Transmembrane</keyword>
<dbReference type="AlphaFoldDB" id="Q1K176"/>
<feature type="transmembrane region" description="Helical" evidence="1">
    <location>
        <begin position="87"/>
        <end position="106"/>
    </location>
</feature>
<feature type="transmembrane region" description="Helical" evidence="1">
    <location>
        <begin position="6"/>
        <end position="24"/>
    </location>
</feature>
<feature type="transmembrane region" description="Helical" evidence="1">
    <location>
        <begin position="145"/>
        <end position="166"/>
    </location>
</feature>
<gene>
    <name evidence="2" type="ORF">Dace_1596</name>
</gene>
<evidence type="ECO:0000256" key="1">
    <source>
        <dbReference type="SAM" id="Phobius"/>
    </source>
</evidence>
<feature type="transmembrane region" description="Helical" evidence="1">
    <location>
        <begin position="259"/>
        <end position="282"/>
    </location>
</feature>
<sequence length="308" mass="34063">MHNYVMISRFFVISLGIKIVIKLFKGRLVRLFFLLMKISPISVAASLFFKGLFLLAQILSITTIFSWSMGHVRPALVGLTGYPPDSVIYPCLAACCFVASSIFLLISKKVALSATMSLEKLILSHYIPGKKTCLTPGDLNNIVKLMLSLLDSIVPIALIFCVSVAWGYIEPFTVVIVLLIVVFFIWLMRKGVSFSAGRYREVKSSSGIESYYGSERHVRFYKILILPQYISIASTTVVSLALVFSIISAKIYLENHSSLPAKLMLVTGVAFLQSRSFVGIVLRAGAYNKSLVAVTSVLFEDVDREMSG</sequence>
<organism evidence="2 3">
    <name type="scientific">Desulfuromonas acetoxidans (strain DSM 684 / 11070)</name>
    <dbReference type="NCBI Taxonomy" id="281689"/>
    <lineage>
        <taxon>Bacteria</taxon>
        <taxon>Pseudomonadati</taxon>
        <taxon>Thermodesulfobacteriota</taxon>
        <taxon>Desulfuromonadia</taxon>
        <taxon>Desulfuromonadales</taxon>
        <taxon>Desulfuromonadaceae</taxon>
        <taxon>Desulfuromonas</taxon>
    </lineage>
</organism>
<feature type="transmembrane region" description="Helical" evidence="1">
    <location>
        <begin position="229"/>
        <end position="253"/>
    </location>
</feature>
<dbReference type="Proteomes" id="UP000005695">
    <property type="component" value="Unassembled WGS sequence"/>
</dbReference>
<evidence type="ECO:0000313" key="2">
    <source>
        <dbReference type="EMBL" id="EAT16132.1"/>
    </source>
</evidence>
<comment type="caution">
    <text evidence="2">The sequence shown here is derived from an EMBL/GenBank/DDBJ whole genome shotgun (WGS) entry which is preliminary data.</text>
</comment>
<accession>Q1K176</accession>
<keyword evidence="1" id="KW-1133">Transmembrane helix</keyword>
<proteinExistence type="predicted"/>